<protein>
    <submittedName>
        <fullName evidence="1">Uncharacterized protein</fullName>
    </submittedName>
</protein>
<reference evidence="1 2" key="1">
    <citation type="journal article" date="2019" name="Commun. Biol.">
        <title>The bagworm genome reveals a unique fibroin gene that provides high tensile strength.</title>
        <authorList>
            <person name="Kono N."/>
            <person name="Nakamura H."/>
            <person name="Ohtoshi R."/>
            <person name="Tomita M."/>
            <person name="Numata K."/>
            <person name="Arakawa K."/>
        </authorList>
    </citation>
    <scope>NUCLEOTIDE SEQUENCE [LARGE SCALE GENOMIC DNA]</scope>
</reference>
<comment type="caution">
    <text evidence="1">The sequence shown here is derived from an EMBL/GenBank/DDBJ whole genome shotgun (WGS) entry which is preliminary data.</text>
</comment>
<evidence type="ECO:0000313" key="2">
    <source>
        <dbReference type="Proteomes" id="UP000299102"/>
    </source>
</evidence>
<dbReference type="Proteomes" id="UP000299102">
    <property type="component" value="Unassembled WGS sequence"/>
</dbReference>
<dbReference type="AlphaFoldDB" id="A0A4C1XQV8"/>
<name>A0A4C1XQV8_EUMVA</name>
<gene>
    <name evidence="1" type="ORF">EVAR_36584_1</name>
</gene>
<dbReference type="EMBL" id="BGZK01000915">
    <property type="protein sequence ID" value="GBP64964.1"/>
    <property type="molecule type" value="Genomic_DNA"/>
</dbReference>
<accession>A0A4C1XQV8</accession>
<keyword evidence="2" id="KW-1185">Reference proteome</keyword>
<evidence type="ECO:0000313" key="1">
    <source>
        <dbReference type="EMBL" id="GBP64964.1"/>
    </source>
</evidence>
<sequence>MGLRAARRRTCQISPSVPSSLSRRHVFDICQSAGINIQSFGWRFVVERQIRGSAVGRMLHVNACCRQASTMDFRELTPHTIKYPTRRNVLFGNIHTARELPLMQQCPNNSQSCAMEYEESVIFKDFIKPLGSAQKHCHLSMYVGKWQEWHSTENTGDITKCYLSRVEHAYSVLRLIEMYPKWRKPSQGTADSHTTSIDSSFKDSPYFIRDPTKEEDVLHAYEECHFF</sequence>
<proteinExistence type="predicted"/>
<organism evidence="1 2">
    <name type="scientific">Eumeta variegata</name>
    <name type="common">Bagworm moth</name>
    <name type="synonym">Eumeta japonica</name>
    <dbReference type="NCBI Taxonomy" id="151549"/>
    <lineage>
        <taxon>Eukaryota</taxon>
        <taxon>Metazoa</taxon>
        <taxon>Ecdysozoa</taxon>
        <taxon>Arthropoda</taxon>
        <taxon>Hexapoda</taxon>
        <taxon>Insecta</taxon>
        <taxon>Pterygota</taxon>
        <taxon>Neoptera</taxon>
        <taxon>Endopterygota</taxon>
        <taxon>Lepidoptera</taxon>
        <taxon>Glossata</taxon>
        <taxon>Ditrysia</taxon>
        <taxon>Tineoidea</taxon>
        <taxon>Psychidae</taxon>
        <taxon>Oiketicinae</taxon>
        <taxon>Eumeta</taxon>
    </lineage>
</organism>